<dbReference type="InterPro" id="IPR015797">
    <property type="entry name" value="NUDIX_hydrolase-like_dom_sf"/>
</dbReference>
<proteinExistence type="predicted"/>
<dbReference type="InterPro" id="IPR020084">
    <property type="entry name" value="NUDIX_hydrolase_CS"/>
</dbReference>
<sequence length="154" mass="17324">MTKQSAGLLLYRKRNSELQFFLVHPGGPYFKGKDAGVWSIPKGEYDSSEDALSAAKREFEEETGLPVKGNNFIALTLIKQKGGKIVSCWAIEADVNQGKIVSNSFDMEYPYKSGKFVTVPEIDRAGWFNYNDACVRINERQKSFLDELLTLLTT</sequence>
<accession>A0A6I4IQF1</accession>
<dbReference type="Gene3D" id="3.90.79.10">
    <property type="entry name" value="Nucleoside Triphosphate Pyrophosphohydrolase"/>
    <property type="match status" value="1"/>
</dbReference>
<dbReference type="PANTHER" id="PTHR21340">
    <property type="entry name" value="DIADENOSINE 5,5-P1,P4-TETRAPHOSPHATE PYROPHOSPHOHYDROLASE MUTT"/>
    <property type="match status" value="1"/>
</dbReference>
<name>A0A6I4IQF1_9SPHI</name>
<dbReference type="PROSITE" id="PS00893">
    <property type="entry name" value="NUDIX_BOX"/>
    <property type="match status" value="1"/>
</dbReference>
<keyword evidence="4" id="KW-1185">Reference proteome</keyword>
<evidence type="ECO:0000313" key="4">
    <source>
        <dbReference type="Proteomes" id="UP000434850"/>
    </source>
</evidence>
<dbReference type="AlphaFoldDB" id="A0A6I4IQF1"/>
<dbReference type="Pfam" id="PF00293">
    <property type="entry name" value="NUDIX"/>
    <property type="match status" value="1"/>
</dbReference>
<evidence type="ECO:0000256" key="1">
    <source>
        <dbReference type="ARBA" id="ARBA00022801"/>
    </source>
</evidence>
<dbReference type="CDD" id="cd04662">
    <property type="entry name" value="NUDIX_Hydrolase"/>
    <property type="match status" value="1"/>
</dbReference>
<dbReference type="InterPro" id="IPR000086">
    <property type="entry name" value="NUDIX_hydrolase_dom"/>
</dbReference>
<organism evidence="3 4">
    <name type="scientific">Mucilaginibacter aquatilis</name>
    <dbReference type="NCBI Taxonomy" id="1517760"/>
    <lineage>
        <taxon>Bacteria</taxon>
        <taxon>Pseudomonadati</taxon>
        <taxon>Bacteroidota</taxon>
        <taxon>Sphingobacteriia</taxon>
        <taxon>Sphingobacteriales</taxon>
        <taxon>Sphingobacteriaceae</taxon>
        <taxon>Mucilaginibacter</taxon>
    </lineage>
</organism>
<dbReference type="PROSITE" id="PS51462">
    <property type="entry name" value="NUDIX"/>
    <property type="match status" value="1"/>
</dbReference>
<dbReference type="OrthoDB" id="954553at2"/>
<dbReference type="EMBL" id="WQLA01000003">
    <property type="protein sequence ID" value="MVN91573.1"/>
    <property type="molecule type" value="Genomic_DNA"/>
</dbReference>
<evidence type="ECO:0000259" key="2">
    <source>
        <dbReference type="PROSITE" id="PS51462"/>
    </source>
</evidence>
<protein>
    <submittedName>
        <fullName evidence="3">NUDIX domain-containing protein</fullName>
    </submittedName>
</protein>
<evidence type="ECO:0000313" key="3">
    <source>
        <dbReference type="EMBL" id="MVN91573.1"/>
    </source>
</evidence>
<dbReference type="GO" id="GO:0006754">
    <property type="term" value="P:ATP biosynthetic process"/>
    <property type="evidence" value="ECO:0007669"/>
    <property type="project" value="TreeGrafter"/>
</dbReference>
<keyword evidence="1" id="KW-0378">Hydrolase</keyword>
<dbReference type="SUPFAM" id="SSF55811">
    <property type="entry name" value="Nudix"/>
    <property type="match status" value="1"/>
</dbReference>
<dbReference type="InterPro" id="IPR051325">
    <property type="entry name" value="Nudix_hydrolase_domain"/>
</dbReference>
<dbReference type="Proteomes" id="UP000434850">
    <property type="component" value="Unassembled WGS sequence"/>
</dbReference>
<dbReference type="GO" id="GO:0006167">
    <property type="term" value="P:AMP biosynthetic process"/>
    <property type="evidence" value="ECO:0007669"/>
    <property type="project" value="TreeGrafter"/>
</dbReference>
<dbReference type="RefSeq" id="WP_157541871.1">
    <property type="nucleotide sequence ID" value="NZ_WQLA01000003.1"/>
</dbReference>
<gene>
    <name evidence="3" type="ORF">GO816_10600</name>
</gene>
<comment type="caution">
    <text evidence="3">The sequence shown here is derived from an EMBL/GenBank/DDBJ whole genome shotgun (WGS) entry which is preliminary data.</text>
</comment>
<reference evidence="3 4" key="1">
    <citation type="submission" date="2019-12" db="EMBL/GenBank/DDBJ databases">
        <title>Mucilaginibacter sp. HME9299 genome sequencing and assembly.</title>
        <authorList>
            <person name="Kang H."/>
            <person name="Kim H."/>
            <person name="Joh K."/>
        </authorList>
    </citation>
    <scope>NUCLEOTIDE SEQUENCE [LARGE SCALE GENOMIC DNA]</scope>
    <source>
        <strain evidence="3 4">HME9299</strain>
    </source>
</reference>
<feature type="domain" description="Nudix hydrolase" evidence="2">
    <location>
        <begin position="1"/>
        <end position="150"/>
    </location>
</feature>
<dbReference type="PANTHER" id="PTHR21340:SF7">
    <property type="entry name" value="NUDIX HYDROLASE DOMAIN-CONTAINING PROTEIN"/>
    <property type="match status" value="1"/>
</dbReference>
<dbReference type="GO" id="GO:0004081">
    <property type="term" value="F:bis(5'-nucleosyl)-tetraphosphatase (asymmetrical) activity"/>
    <property type="evidence" value="ECO:0007669"/>
    <property type="project" value="TreeGrafter"/>
</dbReference>